<reference evidence="1 2" key="1">
    <citation type="submission" date="2018-06" db="EMBL/GenBank/DDBJ databases">
        <authorList>
            <consortium name="Pathogen Informatics"/>
            <person name="Doyle S."/>
        </authorList>
    </citation>
    <scope>NUCLEOTIDE SEQUENCE [LARGE SCALE GENOMIC DNA]</scope>
    <source>
        <strain evidence="1 2">NCTC7582</strain>
    </source>
</reference>
<gene>
    <name evidence="1" type="ORF">NCTC7582_01650</name>
</gene>
<evidence type="ECO:0000313" key="2">
    <source>
        <dbReference type="Proteomes" id="UP000251431"/>
    </source>
</evidence>
<evidence type="ECO:0000313" key="1">
    <source>
        <dbReference type="EMBL" id="SPT98419.1"/>
    </source>
</evidence>
<dbReference type="Proteomes" id="UP000251431">
    <property type="component" value="Unassembled WGS sequence"/>
</dbReference>
<protein>
    <submittedName>
        <fullName evidence="1">Protein gp9</fullName>
    </submittedName>
</protein>
<dbReference type="AlphaFoldDB" id="A0A2X0XHM4"/>
<dbReference type="Pfam" id="PF10665">
    <property type="entry name" value="Minor_capsid_1"/>
    <property type="match status" value="1"/>
</dbReference>
<dbReference type="EMBL" id="UAQE01000001">
    <property type="protein sequence ID" value="SPT98419.1"/>
    <property type="molecule type" value="Genomic_DNA"/>
</dbReference>
<organism evidence="1 2">
    <name type="scientific">Lysinibacillus capsici</name>
    <dbReference type="NCBI Taxonomy" id="2115968"/>
    <lineage>
        <taxon>Bacteria</taxon>
        <taxon>Bacillati</taxon>
        <taxon>Bacillota</taxon>
        <taxon>Bacilli</taxon>
        <taxon>Bacillales</taxon>
        <taxon>Bacillaceae</taxon>
        <taxon>Lysinibacillus</taxon>
    </lineage>
</organism>
<sequence>MVKPIPLHLLIHTVVYHEYDPNSPFQDFYKAPVSIEFVRMEPSNKLITNSNGESVTSKATLFVDATFSNPIPSFIEKSKIVFEGKEYYVHVIDTLYTMINTPHHWELIL</sequence>
<name>A0A2X0XHM4_9BACI</name>
<accession>A0A2X0XHM4</accession>
<proteinExistence type="predicted"/>
<dbReference type="InterPro" id="IPR019612">
    <property type="entry name" value="Minor_capsid_put"/>
</dbReference>
<dbReference type="RefSeq" id="WP_112117005.1">
    <property type="nucleotide sequence ID" value="NZ_UAQE01000001.1"/>
</dbReference>